<dbReference type="Proteomes" id="UP000824109">
    <property type="component" value="Unassembled WGS sequence"/>
</dbReference>
<organism evidence="2 3">
    <name type="scientific">Candidatus Ornithomonoglobus merdipullorum</name>
    <dbReference type="NCBI Taxonomy" id="2840895"/>
    <lineage>
        <taxon>Bacteria</taxon>
        <taxon>Bacillati</taxon>
        <taxon>Bacillota</taxon>
        <taxon>Clostridia</taxon>
        <taxon>Candidatus Ornithomonoglobus</taxon>
    </lineage>
</organism>
<dbReference type="SMART" id="SM00635">
    <property type="entry name" value="BID_2"/>
    <property type="match status" value="1"/>
</dbReference>
<gene>
    <name evidence="2" type="ORF">IAA61_09465</name>
</gene>
<reference evidence="2" key="1">
    <citation type="submission" date="2020-10" db="EMBL/GenBank/DDBJ databases">
        <authorList>
            <person name="Gilroy R."/>
        </authorList>
    </citation>
    <scope>NUCLEOTIDE SEQUENCE</scope>
    <source>
        <strain evidence="2">USAMLcec3-3695</strain>
    </source>
</reference>
<dbReference type="SUPFAM" id="SSF49373">
    <property type="entry name" value="Invasin/intimin cell-adhesion fragments"/>
    <property type="match status" value="1"/>
</dbReference>
<proteinExistence type="predicted"/>
<dbReference type="InterPro" id="IPR008964">
    <property type="entry name" value="Invasin/intimin_cell_adhesion"/>
</dbReference>
<sequence>MKWSESYSGWDFDSTWAIDDSINDGYPYLQNEKSIFVAVTGLSLDKTDVSLQTGSQLTLTPIFTPENASDRSVSWSTSSRYVATVTDGVVTAIAPGTAVITAATGDGAHSDSCTVTVYEPEPLDYSVNSVTVANGGSKLRAEVSVTKNSDTTDGVVIIWLYDSTGALSDYIFIDGDLDRDKTYTLGGTLPSEPGGTVKAFVWDSLDSMQPISNSAEQRL</sequence>
<accession>A0A9D1MCK7</accession>
<protein>
    <submittedName>
        <fullName evidence="2">Ig domain-containing protein</fullName>
    </submittedName>
</protein>
<dbReference type="Gene3D" id="2.60.40.1080">
    <property type="match status" value="1"/>
</dbReference>
<feature type="domain" description="BIG2" evidence="1">
    <location>
        <begin position="38"/>
        <end position="114"/>
    </location>
</feature>
<name>A0A9D1MCK7_9FIRM</name>
<evidence type="ECO:0000313" key="2">
    <source>
        <dbReference type="EMBL" id="HIU58018.1"/>
    </source>
</evidence>
<dbReference type="AlphaFoldDB" id="A0A9D1MCK7"/>
<evidence type="ECO:0000313" key="3">
    <source>
        <dbReference type="Proteomes" id="UP000824109"/>
    </source>
</evidence>
<dbReference type="Pfam" id="PF02368">
    <property type="entry name" value="Big_2"/>
    <property type="match status" value="1"/>
</dbReference>
<evidence type="ECO:0000259" key="1">
    <source>
        <dbReference type="SMART" id="SM00635"/>
    </source>
</evidence>
<comment type="caution">
    <text evidence="2">The sequence shown here is derived from an EMBL/GenBank/DDBJ whole genome shotgun (WGS) entry which is preliminary data.</text>
</comment>
<reference evidence="2" key="2">
    <citation type="journal article" date="2021" name="PeerJ">
        <title>Extensive microbial diversity within the chicken gut microbiome revealed by metagenomics and culture.</title>
        <authorList>
            <person name="Gilroy R."/>
            <person name="Ravi A."/>
            <person name="Getino M."/>
            <person name="Pursley I."/>
            <person name="Horton D.L."/>
            <person name="Alikhan N.F."/>
            <person name="Baker D."/>
            <person name="Gharbi K."/>
            <person name="Hall N."/>
            <person name="Watson M."/>
            <person name="Adriaenssens E.M."/>
            <person name="Foster-Nyarko E."/>
            <person name="Jarju S."/>
            <person name="Secka A."/>
            <person name="Antonio M."/>
            <person name="Oren A."/>
            <person name="Chaudhuri R.R."/>
            <person name="La Ragione R."/>
            <person name="Hildebrand F."/>
            <person name="Pallen M.J."/>
        </authorList>
    </citation>
    <scope>NUCLEOTIDE SEQUENCE</scope>
    <source>
        <strain evidence="2">USAMLcec3-3695</strain>
    </source>
</reference>
<dbReference type="EMBL" id="DVNB01000096">
    <property type="protein sequence ID" value="HIU58018.1"/>
    <property type="molecule type" value="Genomic_DNA"/>
</dbReference>
<dbReference type="InterPro" id="IPR003343">
    <property type="entry name" value="Big_2"/>
</dbReference>